<accession>A0A5J5GAE1</accession>
<dbReference type="AlphaFoldDB" id="A0A5J5GAE1"/>
<evidence type="ECO:0000256" key="4">
    <source>
        <dbReference type="SAM" id="MobiDB-lite"/>
    </source>
</evidence>
<feature type="signal peptide" evidence="5">
    <location>
        <begin position="1"/>
        <end position="22"/>
    </location>
</feature>
<feature type="chain" id="PRO_5023812836" description="Curli production assembly/transport component CsgF" evidence="5">
    <location>
        <begin position="23"/>
        <end position="106"/>
    </location>
</feature>
<keyword evidence="3 5" id="KW-0732">Signal</keyword>
<proteinExistence type="predicted"/>
<feature type="region of interest" description="Disordered" evidence="4">
    <location>
        <begin position="57"/>
        <end position="81"/>
    </location>
</feature>
<protein>
    <recommendedName>
        <fullName evidence="2">Curli production assembly/transport component CsgF</fullName>
    </recommendedName>
</protein>
<feature type="compositionally biased region" description="Gly residues" evidence="4">
    <location>
        <begin position="62"/>
        <end position="81"/>
    </location>
</feature>
<evidence type="ECO:0000256" key="2">
    <source>
        <dbReference type="ARBA" id="ARBA00014031"/>
    </source>
</evidence>
<evidence type="ECO:0000313" key="7">
    <source>
        <dbReference type="Proteomes" id="UP000326554"/>
    </source>
</evidence>
<sequence>MNVKLFTTFAVVGALTCGAAAAENRNFNFINPNFGGNPNIGTFLFGLAEVQRTATIDPDELQGGGGGGQAPTPGVGGGGNIGGPTIIIPIGNTGVEVPQVGVGTED</sequence>
<dbReference type="EMBL" id="VYQE01000008">
    <property type="protein sequence ID" value="KAA9005077.1"/>
    <property type="molecule type" value="Genomic_DNA"/>
</dbReference>
<evidence type="ECO:0000256" key="5">
    <source>
        <dbReference type="SAM" id="SignalP"/>
    </source>
</evidence>
<comment type="caution">
    <text evidence="6">The sequence shown here is derived from an EMBL/GenBank/DDBJ whole genome shotgun (WGS) entry which is preliminary data.</text>
</comment>
<dbReference type="InterPro" id="IPR018893">
    <property type="entry name" value="T8SS_CsgF"/>
</dbReference>
<evidence type="ECO:0000256" key="1">
    <source>
        <dbReference type="ARBA" id="ARBA00003989"/>
    </source>
</evidence>
<dbReference type="Proteomes" id="UP000326554">
    <property type="component" value="Unassembled WGS sequence"/>
</dbReference>
<evidence type="ECO:0000256" key="3">
    <source>
        <dbReference type="ARBA" id="ARBA00022729"/>
    </source>
</evidence>
<dbReference type="Pfam" id="PF10614">
    <property type="entry name" value="CsgF"/>
    <property type="match status" value="1"/>
</dbReference>
<dbReference type="RefSeq" id="WP_150446858.1">
    <property type="nucleotide sequence ID" value="NZ_VYQE01000008.1"/>
</dbReference>
<evidence type="ECO:0000313" key="6">
    <source>
        <dbReference type="EMBL" id="KAA9005077.1"/>
    </source>
</evidence>
<reference evidence="6 7" key="1">
    <citation type="submission" date="2019-09" db="EMBL/GenBank/DDBJ databases">
        <authorList>
            <person name="Park J.-S."/>
            <person name="Choi H.-J."/>
        </authorList>
    </citation>
    <scope>NUCLEOTIDE SEQUENCE [LARGE SCALE GENOMIC DNA]</scope>
    <source>
        <strain evidence="6 7">176SS1-4</strain>
    </source>
</reference>
<name>A0A5J5GAE1_9RHOB</name>
<gene>
    <name evidence="6" type="ORF">F3S47_18790</name>
</gene>
<organism evidence="6 7">
    <name type="scientific">Histidinibacterium aquaticum</name>
    <dbReference type="NCBI Taxonomy" id="2613962"/>
    <lineage>
        <taxon>Bacteria</taxon>
        <taxon>Pseudomonadati</taxon>
        <taxon>Pseudomonadota</taxon>
        <taxon>Alphaproteobacteria</taxon>
        <taxon>Rhodobacterales</taxon>
        <taxon>Paracoccaceae</taxon>
        <taxon>Histidinibacterium</taxon>
    </lineage>
</organism>
<keyword evidence="7" id="KW-1185">Reference proteome</keyword>
<comment type="function">
    <text evidence="1">May be involved in the biogenesis of curli organelles.</text>
</comment>